<dbReference type="EMBL" id="JAUHLN010000001">
    <property type="protein sequence ID" value="MDN4072799.1"/>
    <property type="molecule type" value="Genomic_DNA"/>
</dbReference>
<reference evidence="1" key="1">
    <citation type="submission" date="2023-06" db="EMBL/GenBank/DDBJ databases">
        <title>Draft Genome Sequences of Representative Paenibacillus Polymyxa, Bacillus cereus, Fictibacillus sp., and Brevibacillus agri Strains Isolated from Amazonian Dark Earth.</title>
        <authorList>
            <person name="Pellegrinetti T.A."/>
            <person name="Cunha I.C.M."/>
            <person name="Chaves M.G."/>
            <person name="Freitas A.S."/>
            <person name="Silva A.V.R."/>
            <person name="Tsai S.M."/>
            <person name="Mendes L.W."/>
        </authorList>
    </citation>
    <scope>NUCLEOTIDE SEQUENCE</scope>
    <source>
        <strain evidence="1">CENA-BCM004</strain>
    </source>
</reference>
<gene>
    <name evidence="1" type="ORF">QYF49_07105</name>
</gene>
<sequence length="49" mass="5809">MFTLNLFFATITISLKKKEMTYEDYLHQQNVNELFHAAHGKAMDANYIR</sequence>
<dbReference type="Pfam" id="PF09501">
    <property type="entry name" value="Bac_small_YrzI"/>
    <property type="match status" value="1"/>
</dbReference>
<accession>A0ABT8E4H3</accession>
<evidence type="ECO:0000313" key="1">
    <source>
        <dbReference type="EMBL" id="MDN4072799.1"/>
    </source>
</evidence>
<dbReference type="RefSeq" id="WP_290398885.1">
    <property type="nucleotide sequence ID" value="NZ_JAUHLN010000001.1"/>
</dbReference>
<protein>
    <submittedName>
        <fullName evidence="1">YrzI family small protein</fullName>
    </submittedName>
</protein>
<keyword evidence="2" id="KW-1185">Reference proteome</keyword>
<dbReference type="InterPro" id="IPR012655">
    <property type="entry name" value="YrzI"/>
</dbReference>
<proteinExistence type="predicted"/>
<dbReference type="Proteomes" id="UP001168694">
    <property type="component" value="Unassembled WGS sequence"/>
</dbReference>
<comment type="caution">
    <text evidence="1">The sequence shown here is derived from an EMBL/GenBank/DDBJ whole genome shotgun (WGS) entry which is preliminary data.</text>
</comment>
<name>A0ABT8E4H3_9BACL</name>
<evidence type="ECO:0000313" key="2">
    <source>
        <dbReference type="Proteomes" id="UP001168694"/>
    </source>
</evidence>
<organism evidence="1 2">
    <name type="scientific">Fictibacillus terranigra</name>
    <dbReference type="NCBI Taxonomy" id="3058424"/>
    <lineage>
        <taxon>Bacteria</taxon>
        <taxon>Bacillati</taxon>
        <taxon>Bacillota</taxon>
        <taxon>Bacilli</taxon>
        <taxon>Bacillales</taxon>
        <taxon>Fictibacillaceae</taxon>
        <taxon>Fictibacillus</taxon>
    </lineage>
</organism>